<keyword evidence="10 17" id="KW-0547">Nucleotide-binding</keyword>
<evidence type="ECO:0000256" key="14">
    <source>
        <dbReference type="ARBA" id="ARBA00048721"/>
    </source>
</evidence>
<evidence type="ECO:0000256" key="10">
    <source>
        <dbReference type="ARBA" id="ARBA00022741"/>
    </source>
</evidence>
<dbReference type="GO" id="GO:0000309">
    <property type="term" value="F:nicotinamide-nucleotide adenylyltransferase activity"/>
    <property type="evidence" value="ECO:0007669"/>
    <property type="project" value="UniProtKB-EC"/>
</dbReference>
<proteinExistence type="inferred from homology"/>
<evidence type="ECO:0000256" key="12">
    <source>
        <dbReference type="ARBA" id="ARBA00023027"/>
    </source>
</evidence>
<dbReference type="EC" id="2.7.7.1" evidence="17"/>
<dbReference type="InterPro" id="IPR051182">
    <property type="entry name" value="Euk_NMN_adenylyltrnsfrase"/>
</dbReference>
<name>A0AAN6Q802_9PEZI</name>
<comment type="function">
    <text evidence="16">Catalyzes the formation of NAD(+) from nicotinamide mononucleotide (NMN) and ATP. Can also use the deamidated form; nicotinic acid mononucleotide (NaMN) as substrate with the same efficiency. Can use triazofurin monophosphate (TrMP) as substrate. Can also use GTP and ITP as nucleotide donors. Also catalyzes the reverse reaction, i.e. the pyrophosphorolytic cleavage of NAD(+). For the pyrophosphorolytic activity, can use NAD(+), NADH, NaAD, nicotinic acid adenine dinucleotide phosphate (NHD), nicotinamide guanine dinucleotide (NGD) as substrates. Fails to cleave phosphorylated dinucleotides NADP(+), NADPH and NaADP(+). Protects against axonal degeneration following injury. May be involved in the maintenance of axonal integrity. Also functions as a stress-response chaperone protein that prevents toxic aggregation of proteins; this function may be independent of its NAD(+) synthesis activity.</text>
</comment>
<dbReference type="Gene3D" id="3.40.50.620">
    <property type="entry name" value="HUPs"/>
    <property type="match status" value="1"/>
</dbReference>
<protein>
    <recommendedName>
        <fullName evidence="17">Nicotinamide-nucleotide adenylyltransferase</fullName>
        <ecNumber evidence="17">2.7.7.1</ecNumber>
        <ecNumber evidence="17">2.7.7.18</ecNumber>
    </recommendedName>
</protein>
<evidence type="ECO:0000256" key="5">
    <source>
        <dbReference type="ARBA" id="ARBA00007064"/>
    </source>
</evidence>
<dbReference type="InterPro" id="IPR014729">
    <property type="entry name" value="Rossmann-like_a/b/a_fold"/>
</dbReference>
<evidence type="ECO:0000313" key="20">
    <source>
        <dbReference type="EMBL" id="KAK4105273.1"/>
    </source>
</evidence>
<evidence type="ECO:0000256" key="17">
    <source>
        <dbReference type="RuleBase" id="RU362021"/>
    </source>
</evidence>
<comment type="caution">
    <text evidence="20">The sequence shown here is derived from an EMBL/GenBank/DDBJ whole genome shotgun (WGS) entry which is preliminary data.</text>
</comment>
<evidence type="ECO:0000259" key="19">
    <source>
        <dbReference type="Pfam" id="PF01467"/>
    </source>
</evidence>
<keyword evidence="12 17" id="KW-0520">NAD</keyword>
<dbReference type="Pfam" id="PF01467">
    <property type="entry name" value="CTP_transf_like"/>
    <property type="match status" value="1"/>
</dbReference>
<keyword evidence="9 17" id="KW-0548">Nucleotidyltransferase</keyword>
<evidence type="ECO:0000256" key="7">
    <source>
        <dbReference type="ARBA" id="ARBA00022642"/>
    </source>
</evidence>
<dbReference type="GO" id="GO:0005759">
    <property type="term" value="C:mitochondrial matrix"/>
    <property type="evidence" value="ECO:0007669"/>
    <property type="project" value="UniProtKB-ARBA"/>
</dbReference>
<dbReference type="SUPFAM" id="SSF52374">
    <property type="entry name" value="Nucleotidylyl transferase"/>
    <property type="match status" value="1"/>
</dbReference>
<comment type="similarity">
    <text evidence="5 17">Belongs to the eukaryotic NMN adenylyltransferase family.</text>
</comment>
<dbReference type="NCBIfam" id="TIGR00482">
    <property type="entry name" value="nicotinate (nicotinamide) nucleotide adenylyltransferase"/>
    <property type="match status" value="1"/>
</dbReference>
<reference evidence="20" key="2">
    <citation type="submission" date="2023-05" db="EMBL/GenBank/DDBJ databases">
        <authorList>
            <consortium name="Lawrence Berkeley National Laboratory"/>
            <person name="Steindorff A."/>
            <person name="Hensen N."/>
            <person name="Bonometti L."/>
            <person name="Westerberg I."/>
            <person name="Brannstrom I.O."/>
            <person name="Guillou S."/>
            <person name="Cros-Aarteil S."/>
            <person name="Calhoun S."/>
            <person name="Haridas S."/>
            <person name="Kuo A."/>
            <person name="Mondo S."/>
            <person name="Pangilinan J."/>
            <person name="Riley R."/>
            <person name="Labutti K."/>
            <person name="Andreopoulos B."/>
            <person name="Lipzen A."/>
            <person name="Chen C."/>
            <person name="Yanf M."/>
            <person name="Daum C."/>
            <person name="Ng V."/>
            <person name="Clum A."/>
            <person name="Ohm R."/>
            <person name="Martin F."/>
            <person name="Silar P."/>
            <person name="Natvig D."/>
            <person name="Lalanne C."/>
            <person name="Gautier V."/>
            <person name="Ament-Velasquez S.L."/>
            <person name="Kruys A."/>
            <person name="Hutchinson M.I."/>
            <person name="Powell A.J."/>
            <person name="Barry K."/>
            <person name="Miller A.N."/>
            <person name="Grigoriev I.V."/>
            <person name="Debuchy R."/>
            <person name="Gladieux P."/>
            <person name="Thoren M.H."/>
            <person name="Johannesson H."/>
        </authorList>
    </citation>
    <scope>NUCLEOTIDE SEQUENCE</scope>
    <source>
        <strain evidence="20">CBS 757.83</strain>
    </source>
</reference>
<keyword evidence="13" id="KW-0496">Mitochondrion</keyword>
<evidence type="ECO:0000256" key="4">
    <source>
        <dbReference type="ARBA" id="ARBA00005019"/>
    </source>
</evidence>
<dbReference type="Proteomes" id="UP001305647">
    <property type="component" value="Unassembled WGS sequence"/>
</dbReference>
<dbReference type="PANTHER" id="PTHR12039">
    <property type="entry name" value="NICOTINAMIDE MONONUCLEOTIDE ADENYLYLTRANSFERASE"/>
    <property type="match status" value="1"/>
</dbReference>
<evidence type="ECO:0000313" key="21">
    <source>
        <dbReference type="Proteomes" id="UP001305647"/>
    </source>
</evidence>
<dbReference type="CDD" id="cd09286">
    <property type="entry name" value="NMNAT_Eukarya"/>
    <property type="match status" value="1"/>
</dbReference>
<keyword evidence="21" id="KW-1185">Reference proteome</keyword>
<dbReference type="GO" id="GO:0009435">
    <property type="term" value="P:NAD+ biosynthetic process"/>
    <property type="evidence" value="ECO:0007669"/>
    <property type="project" value="InterPro"/>
</dbReference>
<evidence type="ECO:0000256" key="3">
    <source>
        <dbReference type="ARBA" id="ARBA00004658"/>
    </source>
</evidence>
<feature type="region of interest" description="Disordered" evidence="18">
    <location>
        <begin position="271"/>
        <end position="298"/>
    </location>
</feature>
<evidence type="ECO:0000256" key="11">
    <source>
        <dbReference type="ARBA" id="ARBA00022840"/>
    </source>
</evidence>
<comment type="catalytic activity">
    <reaction evidence="14 17">
        <text>nicotinate beta-D-ribonucleotide + ATP + H(+) = deamido-NAD(+) + diphosphate</text>
        <dbReference type="Rhea" id="RHEA:22860"/>
        <dbReference type="ChEBI" id="CHEBI:15378"/>
        <dbReference type="ChEBI" id="CHEBI:30616"/>
        <dbReference type="ChEBI" id="CHEBI:33019"/>
        <dbReference type="ChEBI" id="CHEBI:57502"/>
        <dbReference type="ChEBI" id="CHEBI:58437"/>
        <dbReference type="EC" id="2.7.7.18"/>
    </reaction>
</comment>
<dbReference type="FunFam" id="3.40.50.620:FF:000221">
    <property type="entry name" value="Nicotinamide/nicotinic acid mononucleotide adenylyltransferase 3"/>
    <property type="match status" value="1"/>
</dbReference>
<evidence type="ECO:0000256" key="2">
    <source>
        <dbReference type="ARBA" id="ARBA00004173"/>
    </source>
</evidence>
<dbReference type="PANTHER" id="PTHR12039:SF0">
    <property type="entry name" value="NICOTINAMIDE-NUCLEOTIDE ADENYLYLTRANSFERASE"/>
    <property type="match status" value="1"/>
</dbReference>
<comment type="pathway">
    <text evidence="4">Cofactor biosynthesis; NAD(+) biosynthesis; deamido-NAD(+) from nicotinate D-ribonucleotide: step 1/1.</text>
</comment>
<evidence type="ECO:0000256" key="9">
    <source>
        <dbReference type="ARBA" id="ARBA00022695"/>
    </source>
</evidence>
<dbReference type="GO" id="GO:0004515">
    <property type="term" value="F:nicotinate-nucleotide adenylyltransferase activity"/>
    <property type="evidence" value="ECO:0007669"/>
    <property type="project" value="UniProtKB-EC"/>
</dbReference>
<comment type="subunit">
    <text evidence="6">Homotetramer.</text>
</comment>
<accession>A0AAN6Q802</accession>
<evidence type="ECO:0000256" key="13">
    <source>
        <dbReference type="ARBA" id="ARBA00023128"/>
    </source>
</evidence>
<gene>
    <name evidence="20" type="ORF">N658DRAFT_113781</name>
</gene>
<keyword evidence="7 17" id="KW-0662">Pyridine nucleotide biosynthesis</keyword>
<evidence type="ECO:0000256" key="6">
    <source>
        <dbReference type="ARBA" id="ARBA00011881"/>
    </source>
</evidence>
<comment type="catalytic activity">
    <reaction evidence="15 17">
        <text>beta-nicotinamide D-ribonucleotide + ATP + H(+) = diphosphate + NAD(+)</text>
        <dbReference type="Rhea" id="RHEA:21360"/>
        <dbReference type="ChEBI" id="CHEBI:14649"/>
        <dbReference type="ChEBI" id="CHEBI:15378"/>
        <dbReference type="ChEBI" id="CHEBI:30616"/>
        <dbReference type="ChEBI" id="CHEBI:33019"/>
        <dbReference type="ChEBI" id="CHEBI:57540"/>
        <dbReference type="EC" id="2.7.7.1"/>
    </reaction>
</comment>
<organism evidence="20 21">
    <name type="scientific">Parathielavia hyrcaniae</name>
    <dbReference type="NCBI Taxonomy" id="113614"/>
    <lineage>
        <taxon>Eukaryota</taxon>
        <taxon>Fungi</taxon>
        <taxon>Dikarya</taxon>
        <taxon>Ascomycota</taxon>
        <taxon>Pezizomycotina</taxon>
        <taxon>Sordariomycetes</taxon>
        <taxon>Sordariomycetidae</taxon>
        <taxon>Sordariales</taxon>
        <taxon>Chaetomiaceae</taxon>
        <taxon>Parathielavia</taxon>
    </lineage>
</organism>
<keyword evidence="11 17" id="KW-0067">ATP-binding</keyword>
<dbReference type="InterPro" id="IPR045094">
    <property type="entry name" value="NMNAT_euk"/>
</dbReference>
<dbReference type="EMBL" id="MU863625">
    <property type="protein sequence ID" value="KAK4105273.1"/>
    <property type="molecule type" value="Genomic_DNA"/>
</dbReference>
<comment type="pathway">
    <text evidence="3 17">Cofactor biosynthesis; NAD(+) biosynthesis; NAD(+) from nicotinamide D-ribonucleotide: step 1/1.</text>
</comment>
<keyword evidence="8 17" id="KW-0808">Transferase</keyword>
<dbReference type="InterPro" id="IPR005248">
    <property type="entry name" value="NadD/NMNAT"/>
</dbReference>
<comment type="subcellular location">
    <subcellularLocation>
        <location evidence="2">Mitochondrion</location>
    </subcellularLocation>
</comment>
<dbReference type="EC" id="2.7.7.18" evidence="17"/>
<comment type="cofactor">
    <cofactor evidence="1">
        <name>Mg(2+)</name>
        <dbReference type="ChEBI" id="CHEBI:18420"/>
    </cofactor>
</comment>
<evidence type="ECO:0000256" key="1">
    <source>
        <dbReference type="ARBA" id="ARBA00001946"/>
    </source>
</evidence>
<dbReference type="AlphaFoldDB" id="A0AAN6Q802"/>
<sequence>MTAGTHDSGTQTPAVLIESPALDGAETSYTFPTQKLKRKQTQEGRTPLVLVACGSFSPITFLHLRMFEMASDFVRFNTDFEVCAGYLSPVSDAYKKVGLAPGYHRVNMCSRAVEQSSWLMVDPYETVNTNENGQPQYVPTAKVLQHFDHEINTVLGGIEGADGQMKKARIALLAGADLVMSMGEPGLWAPKDLDTILGCYGAFIIERSGTDIDEALASLRQYEKNIWVIGQVIQNDISSTKVRLFLKKDLSVRYLIPDPVVEYIEEHGLFQEPNPNKSRSRTPEVAPARPSSPKPVKG</sequence>
<evidence type="ECO:0000256" key="18">
    <source>
        <dbReference type="SAM" id="MobiDB-lite"/>
    </source>
</evidence>
<feature type="domain" description="Cytidyltransferase-like" evidence="19">
    <location>
        <begin position="51"/>
        <end position="243"/>
    </location>
</feature>
<dbReference type="InterPro" id="IPR004821">
    <property type="entry name" value="Cyt_trans-like"/>
</dbReference>
<evidence type="ECO:0000256" key="16">
    <source>
        <dbReference type="ARBA" id="ARBA00093425"/>
    </source>
</evidence>
<evidence type="ECO:0000256" key="8">
    <source>
        <dbReference type="ARBA" id="ARBA00022679"/>
    </source>
</evidence>
<dbReference type="GO" id="GO:0005524">
    <property type="term" value="F:ATP binding"/>
    <property type="evidence" value="ECO:0007669"/>
    <property type="project" value="UniProtKB-KW"/>
</dbReference>
<reference evidence="20" key="1">
    <citation type="journal article" date="2023" name="Mol. Phylogenet. Evol.">
        <title>Genome-scale phylogeny and comparative genomics of the fungal order Sordariales.</title>
        <authorList>
            <person name="Hensen N."/>
            <person name="Bonometti L."/>
            <person name="Westerberg I."/>
            <person name="Brannstrom I.O."/>
            <person name="Guillou S."/>
            <person name="Cros-Aarteil S."/>
            <person name="Calhoun S."/>
            <person name="Haridas S."/>
            <person name="Kuo A."/>
            <person name="Mondo S."/>
            <person name="Pangilinan J."/>
            <person name="Riley R."/>
            <person name="LaButti K."/>
            <person name="Andreopoulos B."/>
            <person name="Lipzen A."/>
            <person name="Chen C."/>
            <person name="Yan M."/>
            <person name="Daum C."/>
            <person name="Ng V."/>
            <person name="Clum A."/>
            <person name="Steindorff A."/>
            <person name="Ohm R.A."/>
            <person name="Martin F."/>
            <person name="Silar P."/>
            <person name="Natvig D.O."/>
            <person name="Lalanne C."/>
            <person name="Gautier V."/>
            <person name="Ament-Velasquez S.L."/>
            <person name="Kruys A."/>
            <person name="Hutchinson M.I."/>
            <person name="Powell A.J."/>
            <person name="Barry K."/>
            <person name="Miller A.N."/>
            <person name="Grigoriev I.V."/>
            <person name="Debuchy R."/>
            <person name="Gladieux P."/>
            <person name="Hiltunen Thoren M."/>
            <person name="Johannesson H."/>
        </authorList>
    </citation>
    <scope>NUCLEOTIDE SEQUENCE</scope>
    <source>
        <strain evidence="20">CBS 757.83</strain>
    </source>
</reference>
<evidence type="ECO:0000256" key="15">
    <source>
        <dbReference type="ARBA" id="ARBA00049001"/>
    </source>
</evidence>